<keyword evidence="5" id="KW-1003">Cell membrane</keyword>
<dbReference type="AlphaFoldDB" id="A0A6G8ALP0"/>
<keyword evidence="5" id="KW-0813">Transport</keyword>
<dbReference type="InterPro" id="IPR051784">
    <property type="entry name" value="Nod_factor_ABC_transporter"/>
</dbReference>
<dbReference type="Proteomes" id="UP000500890">
    <property type="component" value="Chromosome"/>
</dbReference>
<feature type="transmembrane region" description="Helical" evidence="5">
    <location>
        <begin position="220"/>
        <end position="238"/>
    </location>
</feature>
<keyword evidence="3 5" id="KW-1133">Transmembrane helix</keyword>
<name>A0A6G8ALP0_9ENTE</name>
<protein>
    <recommendedName>
        <fullName evidence="5">Transport permease protein</fullName>
    </recommendedName>
</protein>
<dbReference type="EMBL" id="CP049886">
    <property type="protein sequence ID" value="QIL45845.1"/>
    <property type="molecule type" value="Genomic_DNA"/>
</dbReference>
<feature type="transmembrane region" description="Helical" evidence="5">
    <location>
        <begin position="56"/>
        <end position="77"/>
    </location>
</feature>
<keyword evidence="2 5" id="KW-0812">Transmembrane</keyword>
<dbReference type="PIRSF" id="PIRSF006648">
    <property type="entry name" value="DrrB"/>
    <property type="match status" value="1"/>
</dbReference>
<proteinExistence type="inferred from homology"/>
<reference evidence="7 8" key="1">
    <citation type="submission" date="2020-03" db="EMBL/GenBank/DDBJ databases">
        <title>Vagococcus sp. nov., isolated from beetles.</title>
        <authorList>
            <person name="Hyun D.-W."/>
            <person name="Bae J.-W."/>
        </authorList>
    </citation>
    <scope>NUCLEOTIDE SEQUENCE [LARGE SCALE GENOMIC DNA]</scope>
    <source>
        <strain evidence="7 8">HDW17A</strain>
    </source>
</reference>
<dbReference type="PANTHER" id="PTHR43229">
    <property type="entry name" value="NODULATION PROTEIN J"/>
    <property type="match status" value="1"/>
</dbReference>
<keyword evidence="8" id="KW-1185">Reference proteome</keyword>
<evidence type="ECO:0000313" key="8">
    <source>
        <dbReference type="Proteomes" id="UP000500890"/>
    </source>
</evidence>
<dbReference type="Pfam" id="PF01061">
    <property type="entry name" value="ABC2_membrane"/>
    <property type="match status" value="1"/>
</dbReference>
<evidence type="ECO:0000256" key="4">
    <source>
        <dbReference type="ARBA" id="ARBA00023136"/>
    </source>
</evidence>
<gene>
    <name evidence="7" type="ORF">G7081_01435</name>
</gene>
<feature type="transmembrane region" description="Helical" evidence="5">
    <location>
        <begin position="97"/>
        <end position="122"/>
    </location>
</feature>
<accession>A0A6G8ALP0</accession>
<dbReference type="PROSITE" id="PS51012">
    <property type="entry name" value="ABC_TM2"/>
    <property type="match status" value="1"/>
</dbReference>
<feature type="transmembrane region" description="Helical" evidence="5">
    <location>
        <begin position="134"/>
        <end position="155"/>
    </location>
</feature>
<dbReference type="InterPro" id="IPR047817">
    <property type="entry name" value="ABC2_TM_bact-type"/>
</dbReference>
<dbReference type="RefSeq" id="WP_166006744.1">
    <property type="nucleotide sequence ID" value="NZ_CP049886.1"/>
</dbReference>
<dbReference type="PANTHER" id="PTHR43229:SF2">
    <property type="entry name" value="NODULATION PROTEIN J"/>
    <property type="match status" value="1"/>
</dbReference>
<evidence type="ECO:0000256" key="3">
    <source>
        <dbReference type="ARBA" id="ARBA00022989"/>
    </source>
</evidence>
<evidence type="ECO:0000259" key="6">
    <source>
        <dbReference type="PROSITE" id="PS51012"/>
    </source>
</evidence>
<evidence type="ECO:0000256" key="2">
    <source>
        <dbReference type="ARBA" id="ARBA00022692"/>
    </source>
</evidence>
<sequence>MNQLVKLTVLNIKRTFRDVSYILMVIGFPLMFYVLYTQMFSGDVEVNGIPWVEYSLISMIAFGIVGNALSNFGVSLADEKSEGWYDFLKVSPIPESIYIGSQLLASILVSTVSMILMFVAAYLIEGISYTPLEYILFIIIMQVASIVFLALATIIGQFGRSAKPISLFFYLGLSLLGGLWMPVIAMPEGIQKIVTKMPTYHFAEIAHSIQSKQGLNMKSVGILIVYTIVFFVIGKLIANKKR</sequence>
<dbReference type="InterPro" id="IPR013525">
    <property type="entry name" value="ABC2_TM"/>
</dbReference>
<keyword evidence="4 5" id="KW-0472">Membrane</keyword>
<evidence type="ECO:0000313" key="7">
    <source>
        <dbReference type="EMBL" id="QIL45845.1"/>
    </source>
</evidence>
<feature type="domain" description="ABC transmembrane type-2" evidence="6">
    <location>
        <begin position="20"/>
        <end position="241"/>
    </location>
</feature>
<feature type="transmembrane region" description="Helical" evidence="5">
    <location>
        <begin position="167"/>
        <end position="187"/>
    </location>
</feature>
<evidence type="ECO:0000256" key="5">
    <source>
        <dbReference type="RuleBase" id="RU361157"/>
    </source>
</evidence>
<comment type="similarity">
    <text evidence="5">Belongs to the ABC-2 integral membrane protein family.</text>
</comment>
<comment type="subcellular location">
    <subcellularLocation>
        <location evidence="5">Cell membrane</location>
        <topology evidence="5">Multi-pass membrane protein</topology>
    </subcellularLocation>
    <subcellularLocation>
        <location evidence="1">Membrane</location>
        <topology evidence="1">Multi-pass membrane protein</topology>
    </subcellularLocation>
</comment>
<dbReference type="GO" id="GO:0043190">
    <property type="term" value="C:ATP-binding cassette (ABC) transporter complex"/>
    <property type="evidence" value="ECO:0007669"/>
    <property type="project" value="InterPro"/>
</dbReference>
<dbReference type="GO" id="GO:0140359">
    <property type="term" value="F:ABC-type transporter activity"/>
    <property type="evidence" value="ECO:0007669"/>
    <property type="project" value="InterPro"/>
</dbReference>
<evidence type="ECO:0000256" key="1">
    <source>
        <dbReference type="ARBA" id="ARBA00004141"/>
    </source>
</evidence>
<dbReference type="KEGG" id="vah:G7081_01435"/>
<dbReference type="InterPro" id="IPR000412">
    <property type="entry name" value="ABC_2_transport"/>
</dbReference>
<organism evidence="7 8">
    <name type="scientific">Vagococcus coleopterorum</name>
    <dbReference type="NCBI Taxonomy" id="2714946"/>
    <lineage>
        <taxon>Bacteria</taxon>
        <taxon>Bacillati</taxon>
        <taxon>Bacillota</taxon>
        <taxon>Bacilli</taxon>
        <taxon>Lactobacillales</taxon>
        <taxon>Enterococcaceae</taxon>
        <taxon>Vagococcus</taxon>
    </lineage>
</organism>
<feature type="transmembrane region" description="Helical" evidence="5">
    <location>
        <begin position="20"/>
        <end position="36"/>
    </location>
</feature>